<evidence type="ECO:0000256" key="16">
    <source>
        <dbReference type="HAMAP-Rule" id="MF_01274"/>
    </source>
</evidence>
<evidence type="ECO:0000256" key="1">
    <source>
        <dbReference type="ARBA" id="ARBA00001206"/>
    </source>
</evidence>
<keyword evidence="18" id="KW-1185">Reference proteome</keyword>
<feature type="binding site" evidence="16">
    <location>
        <begin position="102"/>
        <end position="105"/>
    </location>
    <ligand>
        <name>substrate</name>
    </ligand>
</feature>
<sequence length="255" mass="27699">MILELDCGNTLIKWRVLNPKTHKATSVQVIRGIEELLPQVTQQDILLTSLDWGRLVSVRSDEETQAIIQAMHQQLGIAMAVAKPAAQLAGVTNGYQEPQRLGMDRWLAVLGAYHHTQGPCLVIDLGTAVTVDWVDPQGQHLGGFITPGLPMLRTQLQLHTRRVRYSVEEAQQALHSLEPGTSTGQAVERGCLLMLRAYIEKQIGSAQAQLGAQCSILVTGGDLEIVADLPAVQSVPDLVFQGLAIACPYPFSINA</sequence>
<comment type="function">
    <text evidence="16">Catalyzes the phosphorylation of pantothenate (Pan), the first step in CoA biosynthesis.</text>
</comment>
<dbReference type="InterPro" id="IPR004619">
    <property type="entry name" value="Type_III_PanK"/>
</dbReference>
<feature type="binding site" evidence="16">
    <location>
        <position position="95"/>
    </location>
    <ligand>
        <name>substrate</name>
    </ligand>
</feature>
<accession>A0A562I2I1</accession>
<comment type="cofactor">
    <cofactor evidence="2">
        <name>K(+)</name>
        <dbReference type="ChEBI" id="CHEBI:29103"/>
    </cofactor>
</comment>
<keyword evidence="16" id="KW-0479">Metal-binding</keyword>
<name>A0A562I2I1_9GAMM</name>
<protein>
    <recommendedName>
        <fullName evidence="15 16">Type III pantothenate kinase</fullName>
        <ecNumber evidence="6 16">2.7.1.33</ecNumber>
    </recommendedName>
    <alternativeName>
        <fullName evidence="16">PanK-III</fullName>
    </alternativeName>
    <alternativeName>
        <fullName evidence="16">Pantothenic acid kinase</fullName>
    </alternativeName>
</protein>
<evidence type="ECO:0000256" key="15">
    <source>
        <dbReference type="ARBA" id="ARBA00040883"/>
    </source>
</evidence>
<keyword evidence="10 16" id="KW-0418">Kinase</keyword>
<dbReference type="RefSeq" id="WP_144571516.1">
    <property type="nucleotide sequence ID" value="NZ_VLKG01000006.1"/>
</dbReference>
<keyword evidence="13 16" id="KW-0173">Coenzyme A biosynthesis</keyword>
<dbReference type="AlphaFoldDB" id="A0A562I2I1"/>
<evidence type="ECO:0000256" key="13">
    <source>
        <dbReference type="ARBA" id="ARBA00022993"/>
    </source>
</evidence>
<evidence type="ECO:0000313" key="17">
    <source>
        <dbReference type="EMBL" id="TWH64863.1"/>
    </source>
</evidence>
<dbReference type="Pfam" id="PF03309">
    <property type="entry name" value="Pan_kinase"/>
    <property type="match status" value="1"/>
</dbReference>
<keyword evidence="7 16" id="KW-0963">Cytoplasm</keyword>
<dbReference type="Gene3D" id="3.30.420.40">
    <property type="match status" value="2"/>
</dbReference>
<evidence type="ECO:0000256" key="7">
    <source>
        <dbReference type="ARBA" id="ARBA00022490"/>
    </source>
</evidence>
<dbReference type="GO" id="GO:0004594">
    <property type="term" value="F:pantothenate kinase activity"/>
    <property type="evidence" value="ECO:0007669"/>
    <property type="project" value="UniProtKB-UniRule"/>
</dbReference>
<comment type="subunit">
    <text evidence="5 16">Homodimer.</text>
</comment>
<evidence type="ECO:0000256" key="8">
    <source>
        <dbReference type="ARBA" id="ARBA00022679"/>
    </source>
</evidence>
<dbReference type="GO" id="GO:0005737">
    <property type="term" value="C:cytoplasm"/>
    <property type="evidence" value="ECO:0007669"/>
    <property type="project" value="UniProtKB-SubCell"/>
</dbReference>
<evidence type="ECO:0000256" key="6">
    <source>
        <dbReference type="ARBA" id="ARBA00012102"/>
    </source>
</evidence>
<dbReference type="CDD" id="cd24015">
    <property type="entry name" value="ASKHA_NBD_PanK-III"/>
    <property type="match status" value="1"/>
</dbReference>
<evidence type="ECO:0000256" key="14">
    <source>
        <dbReference type="ARBA" id="ARBA00038036"/>
    </source>
</evidence>
<comment type="caution">
    <text evidence="17">The sequence shown here is derived from an EMBL/GenBank/DDBJ whole genome shotgun (WGS) entry which is preliminary data.</text>
</comment>
<feature type="active site" description="Proton acceptor" evidence="16">
    <location>
        <position position="104"/>
    </location>
</feature>
<keyword evidence="8 16" id="KW-0808">Transferase</keyword>
<organism evidence="17 18">
    <name type="scientific">Azomonas agilis</name>
    <dbReference type="NCBI Taxonomy" id="116849"/>
    <lineage>
        <taxon>Bacteria</taxon>
        <taxon>Pseudomonadati</taxon>
        <taxon>Pseudomonadota</taxon>
        <taxon>Gammaproteobacteria</taxon>
        <taxon>Pseudomonadales</taxon>
        <taxon>Pseudomonadaceae</taxon>
        <taxon>Azomonas</taxon>
    </lineage>
</organism>
<reference evidence="17 18" key="1">
    <citation type="submission" date="2019-07" db="EMBL/GenBank/DDBJ databases">
        <title>Genomic Encyclopedia of Type Strains, Phase I: the one thousand microbial genomes (KMG-I) project.</title>
        <authorList>
            <person name="Kyrpides N."/>
        </authorList>
    </citation>
    <scope>NUCLEOTIDE SEQUENCE [LARGE SCALE GENOMIC DNA]</scope>
    <source>
        <strain evidence="17 18">DSM 375</strain>
    </source>
</reference>
<proteinExistence type="inferred from homology"/>
<dbReference type="UniPathway" id="UPA00241">
    <property type="reaction ID" value="UER00352"/>
</dbReference>
<comment type="cofactor">
    <cofactor evidence="16">
        <name>NH4(+)</name>
        <dbReference type="ChEBI" id="CHEBI:28938"/>
    </cofactor>
    <cofactor evidence="16">
        <name>K(+)</name>
        <dbReference type="ChEBI" id="CHEBI:29103"/>
    </cofactor>
    <text evidence="16">A monovalent cation. Ammonium or potassium.</text>
</comment>
<dbReference type="InterPro" id="IPR043129">
    <property type="entry name" value="ATPase_NBD"/>
</dbReference>
<keyword evidence="11 16" id="KW-0067">ATP-binding</keyword>
<dbReference type="Proteomes" id="UP000319627">
    <property type="component" value="Unassembled WGS sequence"/>
</dbReference>
<dbReference type="GO" id="GO:0005524">
    <property type="term" value="F:ATP binding"/>
    <property type="evidence" value="ECO:0007669"/>
    <property type="project" value="UniProtKB-UniRule"/>
</dbReference>
<evidence type="ECO:0000256" key="5">
    <source>
        <dbReference type="ARBA" id="ARBA00011738"/>
    </source>
</evidence>
<dbReference type="PANTHER" id="PTHR34265:SF1">
    <property type="entry name" value="TYPE III PANTOTHENATE KINASE"/>
    <property type="match status" value="1"/>
</dbReference>
<dbReference type="PANTHER" id="PTHR34265">
    <property type="entry name" value="TYPE III PANTOTHENATE KINASE"/>
    <property type="match status" value="1"/>
</dbReference>
<keyword evidence="9 16" id="KW-0547">Nucleotide-binding</keyword>
<evidence type="ECO:0000256" key="12">
    <source>
        <dbReference type="ARBA" id="ARBA00022958"/>
    </source>
</evidence>
<feature type="binding site" evidence="16">
    <location>
        <position position="124"/>
    </location>
    <ligand>
        <name>K(+)</name>
        <dbReference type="ChEBI" id="CHEBI:29103"/>
    </ligand>
</feature>
<dbReference type="HAMAP" id="MF_01274">
    <property type="entry name" value="Pantothen_kinase_3"/>
    <property type="match status" value="1"/>
</dbReference>
<dbReference type="GO" id="GO:0046872">
    <property type="term" value="F:metal ion binding"/>
    <property type="evidence" value="ECO:0007669"/>
    <property type="project" value="UniProtKB-KW"/>
</dbReference>
<evidence type="ECO:0000256" key="2">
    <source>
        <dbReference type="ARBA" id="ARBA00001958"/>
    </source>
</evidence>
<dbReference type="SUPFAM" id="SSF53067">
    <property type="entry name" value="Actin-like ATPase domain"/>
    <property type="match status" value="2"/>
</dbReference>
<dbReference type="NCBIfam" id="TIGR00671">
    <property type="entry name" value="baf"/>
    <property type="match status" value="1"/>
</dbReference>
<comment type="subcellular location">
    <subcellularLocation>
        <location evidence="3 16">Cytoplasm</location>
    </subcellularLocation>
</comment>
<dbReference type="OrthoDB" id="9781305at2"/>
<gene>
    <name evidence="16" type="primary">coaX</name>
    <name evidence="17" type="ORF">LX59_01803</name>
</gene>
<comment type="catalytic activity">
    <reaction evidence="1 16">
        <text>(R)-pantothenate + ATP = (R)-4'-phosphopantothenate + ADP + H(+)</text>
        <dbReference type="Rhea" id="RHEA:16373"/>
        <dbReference type="ChEBI" id="CHEBI:10986"/>
        <dbReference type="ChEBI" id="CHEBI:15378"/>
        <dbReference type="ChEBI" id="CHEBI:29032"/>
        <dbReference type="ChEBI" id="CHEBI:30616"/>
        <dbReference type="ChEBI" id="CHEBI:456216"/>
        <dbReference type="EC" id="2.7.1.33"/>
    </reaction>
</comment>
<evidence type="ECO:0000256" key="10">
    <source>
        <dbReference type="ARBA" id="ARBA00022777"/>
    </source>
</evidence>
<comment type="similarity">
    <text evidence="14 16">Belongs to the type III pantothenate kinase family.</text>
</comment>
<evidence type="ECO:0000313" key="18">
    <source>
        <dbReference type="Proteomes" id="UP000319627"/>
    </source>
</evidence>
<feature type="binding site" evidence="16">
    <location>
        <position position="127"/>
    </location>
    <ligand>
        <name>ATP</name>
        <dbReference type="ChEBI" id="CHEBI:30616"/>
    </ligand>
</feature>
<dbReference type="GO" id="GO:0015937">
    <property type="term" value="P:coenzyme A biosynthetic process"/>
    <property type="evidence" value="ECO:0007669"/>
    <property type="project" value="UniProtKB-UniRule"/>
</dbReference>
<dbReference type="EC" id="2.7.1.33" evidence="6 16"/>
<dbReference type="EMBL" id="VLKG01000006">
    <property type="protein sequence ID" value="TWH64863.1"/>
    <property type="molecule type" value="Genomic_DNA"/>
</dbReference>
<evidence type="ECO:0000256" key="4">
    <source>
        <dbReference type="ARBA" id="ARBA00005225"/>
    </source>
</evidence>
<evidence type="ECO:0000256" key="11">
    <source>
        <dbReference type="ARBA" id="ARBA00022840"/>
    </source>
</evidence>
<evidence type="ECO:0000256" key="3">
    <source>
        <dbReference type="ARBA" id="ARBA00004496"/>
    </source>
</evidence>
<feature type="binding site" evidence="16">
    <location>
        <position position="183"/>
    </location>
    <ligand>
        <name>substrate</name>
    </ligand>
</feature>
<evidence type="ECO:0000256" key="9">
    <source>
        <dbReference type="ARBA" id="ARBA00022741"/>
    </source>
</evidence>
<feature type="binding site" evidence="16">
    <location>
        <begin position="6"/>
        <end position="13"/>
    </location>
    <ligand>
        <name>ATP</name>
        <dbReference type="ChEBI" id="CHEBI:30616"/>
    </ligand>
</feature>
<comment type="pathway">
    <text evidence="4 16">Cofactor biosynthesis; coenzyme A biosynthesis; CoA from (R)-pantothenate: step 1/5.</text>
</comment>
<keyword evidence="12 16" id="KW-0630">Potassium</keyword>